<sequence>GSGVSTGNDGSATAGTAVSISVPDTASDATVATGVLTTSTDAVISQVLTGYAAIDETQWQVGSSLDSSSNDELGVLGVHTLHDELWAG</sequence>
<evidence type="ECO:0000313" key="1">
    <source>
        <dbReference type="EMBL" id="KTD49335.1"/>
    </source>
</evidence>
<dbReference type="EMBL" id="LNYT01000006">
    <property type="protein sequence ID" value="KTD49335.1"/>
    <property type="molecule type" value="Genomic_DNA"/>
</dbReference>
<gene>
    <name evidence="1" type="ORF">Lrub_0434</name>
</gene>
<proteinExistence type="predicted"/>
<dbReference type="Proteomes" id="UP000054608">
    <property type="component" value="Unassembled WGS sequence"/>
</dbReference>
<comment type="caution">
    <text evidence="1">The sequence shown here is derived from an EMBL/GenBank/DDBJ whole genome shotgun (WGS) entry which is preliminary data.</text>
</comment>
<accession>A0A0W0XX78</accession>
<dbReference type="PATRIC" id="fig|458.5.peg.450"/>
<organism evidence="1 2">
    <name type="scientific">Legionella rubrilucens</name>
    <dbReference type="NCBI Taxonomy" id="458"/>
    <lineage>
        <taxon>Bacteria</taxon>
        <taxon>Pseudomonadati</taxon>
        <taxon>Pseudomonadota</taxon>
        <taxon>Gammaproteobacteria</taxon>
        <taxon>Legionellales</taxon>
        <taxon>Legionellaceae</taxon>
        <taxon>Legionella</taxon>
    </lineage>
</organism>
<dbReference type="AlphaFoldDB" id="A0A0W0XX78"/>
<protein>
    <submittedName>
        <fullName evidence="1">Uncharacterized protein</fullName>
    </submittedName>
</protein>
<name>A0A0W0XX78_9GAMM</name>
<dbReference type="RefSeq" id="WP_058530571.1">
    <property type="nucleotide sequence ID" value="NZ_LNYT01000006.1"/>
</dbReference>
<evidence type="ECO:0000313" key="2">
    <source>
        <dbReference type="Proteomes" id="UP000054608"/>
    </source>
</evidence>
<feature type="non-terminal residue" evidence="1">
    <location>
        <position position="1"/>
    </location>
</feature>
<keyword evidence="2" id="KW-1185">Reference proteome</keyword>
<reference evidence="1 2" key="1">
    <citation type="submission" date="2015-11" db="EMBL/GenBank/DDBJ databases">
        <title>Genomic analysis of 38 Legionella species identifies large and diverse effector repertoires.</title>
        <authorList>
            <person name="Burstein D."/>
            <person name="Amaro F."/>
            <person name="Zusman T."/>
            <person name="Lifshitz Z."/>
            <person name="Cohen O."/>
            <person name="Gilbert J.A."/>
            <person name="Pupko T."/>
            <person name="Shuman H.A."/>
            <person name="Segal G."/>
        </authorList>
    </citation>
    <scope>NUCLEOTIDE SEQUENCE [LARGE SCALE GENOMIC DNA]</scope>
    <source>
        <strain evidence="1 2">WA-270A-C2</strain>
    </source>
</reference>